<dbReference type="RefSeq" id="WP_324274024.1">
    <property type="nucleotide sequence ID" value="NZ_CP141261.1"/>
</dbReference>
<evidence type="ECO:0008006" key="3">
    <source>
        <dbReference type="Google" id="ProtNLM"/>
    </source>
</evidence>
<organism evidence="1 2">
    <name type="scientific">Blastococcus brunescens</name>
    <dbReference type="NCBI Taxonomy" id="1564165"/>
    <lineage>
        <taxon>Bacteria</taxon>
        <taxon>Bacillati</taxon>
        <taxon>Actinomycetota</taxon>
        <taxon>Actinomycetes</taxon>
        <taxon>Geodermatophilales</taxon>
        <taxon>Geodermatophilaceae</taxon>
        <taxon>Blastococcus</taxon>
    </lineage>
</organism>
<gene>
    <name evidence="1" type="ORF">U6N30_22415</name>
</gene>
<keyword evidence="2" id="KW-1185">Reference proteome</keyword>
<accession>A0ABZ1AX24</accession>
<reference evidence="1 2" key="1">
    <citation type="submission" date="2023-12" db="EMBL/GenBank/DDBJ databases">
        <title>Blastococcus brunescens sp. nov., an actonobacterium isolated from sandstone collected in sahara desert.</title>
        <authorList>
            <person name="Gtari M."/>
            <person name="Ghodhbane F."/>
        </authorList>
    </citation>
    <scope>NUCLEOTIDE SEQUENCE [LARGE SCALE GENOMIC DNA]</scope>
    <source>
        <strain evidence="1 2">BMG 8361</strain>
    </source>
</reference>
<dbReference type="EMBL" id="CP141261">
    <property type="protein sequence ID" value="WRL62672.1"/>
    <property type="molecule type" value="Genomic_DNA"/>
</dbReference>
<proteinExistence type="predicted"/>
<name>A0ABZ1AX24_9ACTN</name>
<protein>
    <recommendedName>
        <fullName evidence="3">DUF222 domain-containing protein</fullName>
    </recommendedName>
</protein>
<dbReference type="Proteomes" id="UP001324287">
    <property type="component" value="Chromosome"/>
</dbReference>
<evidence type="ECO:0000313" key="1">
    <source>
        <dbReference type="EMBL" id="WRL62672.1"/>
    </source>
</evidence>
<evidence type="ECO:0000313" key="2">
    <source>
        <dbReference type="Proteomes" id="UP001324287"/>
    </source>
</evidence>
<sequence length="154" mass="16997">MALFDAWRETTGEDGSVRSVAHELLRGTLGDLVTELPQRLDDHPRQGLGSAWNNVAWYGYVAEDLGGDGDWSRSYCGGGVAAACRADLRTSLRATVDRVLAEQAVSAVAELTYDEHIDDIRAVATGVVGVRAIDWQNRPTFQQVVRFEEHRPRD</sequence>